<reference evidence="3 4" key="1">
    <citation type="submission" date="2024-02" db="EMBL/GenBank/DDBJ databases">
        <title>De novo assembly and annotation of 12 fungi associated with fruit tree decline syndrome in Ontario, Canada.</title>
        <authorList>
            <person name="Sulman M."/>
            <person name="Ellouze W."/>
            <person name="Ilyukhin E."/>
        </authorList>
    </citation>
    <scope>NUCLEOTIDE SEQUENCE [LARGE SCALE GENOMIC DNA]</scope>
    <source>
        <strain evidence="3 4">FDS-637</strain>
    </source>
</reference>
<dbReference type="GeneID" id="92009642"/>
<protein>
    <recommendedName>
        <fullName evidence="2">SCP domain-containing protein</fullName>
    </recommendedName>
</protein>
<dbReference type="PANTHER" id="PTHR10334">
    <property type="entry name" value="CYSTEINE-RICH SECRETORY PROTEIN-RELATED"/>
    <property type="match status" value="1"/>
</dbReference>
<evidence type="ECO:0000313" key="4">
    <source>
        <dbReference type="Proteomes" id="UP001430584"/>
    </source>
</evidence>
<dbReference type="SUPFAM" id="SSF55797">
    <property type="entry name" value="PR-1-like"/>
    <property type="match status" value="1"/>
</dbReference>
<dbReference type="InterPro" id="IPR001283">
    <property type="entry name" value="CRISP-related"/>
</dbReference>
<organism evidence="3 4">
    <name type="scientific">Diplodia seriata</name>
    <dbReference type="NCBI Taxonomy" id="420778"/>
    <lineage>
        <taxon>Eukaryota</taxon>
        <taxon>Fungi</taxon>
        <taxon>Dikarya</taxon>
        <taxon>Ascomycota</taxon>
        <taxon>Pezizomycotina</taxon>
        <taxon>Dothideomycetes</taxon>
        <taxon>Dothideomycetes incertae sedis</taxon>
        <taxon>Botryosphaeriales</taxon>
        <taxon>Botryosphaeriaceae</taxon>
        <taxon>Diplodia</taxon>
    </lineage>
</organism>
<evidence type="ECO:0000259" key="2">
    <source>
        <dbReference type="SMART" id="SM00198"/>
    </source>
</evidence>
<gene>
    <name evidence="3" type="ORF">SLS55_005557</name>
</gene>
<dbReference type="PRINTS" id="PR00837">
    <property type="entry name" value="V5TPXLIKE"/>
</dbReference>
<dbReference type="Pfam" id="PF00188">
    <property type="entry name" value="CAP"/>
    <property type="match status" value="1"/>
</dbReference>
<evidence type="ECO:0000313" key="3">
    <source>
        <dbReference type="EMBL" id="KAL0259817.1"/>
    </source>
</evidence>
<dbReference type="InterPro" id="IPR035940">
    <property type="entry name" value="CAP_sf"/>
</dbReference>
<dbReference type="Proteomes" id="UP001430584">
    <property type="component" value="Unassembled WGS sequence"/>
</dbReference>
<dbReference type="InterPro" id="IPR014044">
    <property type="entry name" value="CAP_dom"/>
</dbReference>
<feature type="region of interest" description="Disordered" evidence="1">
    <location>
        <begin position="190"/>
        <end position="209"/>
    </location>
</feature>
<proteinExistence type="predicted"/>
<dbReference type="SMART" id="SM00198">
    <property type="entry name" value="SCP"/>
    <property type="match status" value="1"/>
</dbReference>
<name>A0ABR3CGQ7_9PEZI</name>
<dbReference type="Gene3D" id="3.40.33.10">
    <property type="entry name" value="CAP"/>
    <property type="match status" value="1"/>
</dbReference>
<evidence type="ECO:0000256" key="1">
    <source>
        <dbReference type="SAM" id="MobiDB-lite"/>
    </source>
</evidence>
<dbReference type="RefSeq" id="XP_066632846.1">
    <property type="nucleotide sequence ID" value="XM_066777004.1"/>
</dbReference>
<dbReference type="CDD" id="cd05380">
    <property type="entry name" value="CAP_euk"/>
    <property type="match status" value="1"/>
</dbReference>
<keyword evidence="4" id="KW-1185">Reference proteome</keyword>
<feature type="domain" description="SCP" evidence="2">
    <location>
        <begin position="240"/>
        <end position="388"/>
    </location>
</feature>
<sequence>MFMKQANPGSAPTFRSLPLPIRFGRIPGLEDLQCLLARFKFSSFARFEIMRSSALIAASLASGVLAVPMLNKRGVAVTAPAPAVVTDLDIVTVTKYVTATGPCPTTGVTNTVAVTQEAVTSSMVEVTSYTSAAAAETTPAVVVPAPVSSVAATVSSVVESIGSVVESVATSIYVAPTSAAVTSATYEAPSTTEAATSSTPAPSTTEAASSSAAGGFSSYSFCPTTSVVSTASLTAQPTGTVQKKWLAYHNAHRANHTDGCSMYWDYDLEAKAQDSANTCVYEHTVSSTDNFGQNMGQFEYTTSGLGTVNDTTMENSPGFFMNMYYEEYNDFGPYWGVESVPTDGPNILHFTQMIWKQSFSVGCATAKCSNDQQMITFCNYRSRGNILAEYAENVANFITSPHKPLCAEISSDATDGSCITDAELGI</sequence>
<accession>A0ABR3CGQ7</accession>
<dbReference type="EMBL" id="JAJVCZ030000005">
    <property type="protein sequence ID" value="KAL0259817.1"/>
    <property type="molecule type" value="Genomic_DNA"/>
</dbReference>
<comment type="caution">
    <text evidence="3">The sequence shown here is derived from an EMBL/GenBank/DDBJ whole genome shotgun (WGS) entry which is preliminary data.</text>
</comment>